<dbReference type="RefSeq" id="WP_277528544.1">
    <property type="nucleotide sequence ID" value="NZ_JAPDIA010000001.1"/>
</dbReference>
<organism evidence="3 4">
    <name type="scientific">Cohnella rhizosphaerae</name>
    <dbReference type="NCBI Taxonomy" id="1457232"/>
    <lineage>
        <taxon>Bacteria</taxon>
        <taxon>Bacillati</taxon>
        <taxon>Bacillota</taxon>
        <taxon>Bacilli</taxon>
        <taxon>Bacillales</taxon>
        <taxon>Paenibacillaceae</taxon>
        <taxon>Cohnella</taxon>
    </lineage>
</organism>
<evidence type="ECO:0000313" key="3">
    <source>
        <dbReference type="EMBL" id="MDG0808209.1"/>
    </source>
</evidence>
<dbReference type="Gene3D" id="3.40.190.10">
    <property type="entry name" value="Periplasmic binding protein-like II"/>
    <property type="match status" value="1"/>
</dbReference>
<accession>A0A9X4KT10</accession>
<evidence type="ECO:0000256" key="2">
    <source>
        <dbReference type="SAM" id="SignalP"/>
    </source>
</evidence>
<dbReference type="AlphaFoldDB" id="A0A9X4KT10"/>
<evidence type="ECO:0000256" key="1">
    <source>
        <dbReference type="SAM" id="MobiDB-lite"/>
    </source>
</evidence>
<feature type="region of interest" description="Disordered" evidence="1">
    <location>
        <begin position="146"/>
        <end position="178"/>
    </location>
</feature>
<dbReference type="Proteomes" id="UP001153404">
    <property type="component" value="Unassembled WGS sequence"/>
</dbReference>
<dbReference type="SUPFAM" id="SSF53850">
    <property type="entry name" value="Periplasmic binding protein-like II"/>
    <property type="match status" value="1"/>
</dbReference>
<keyword evidence="2" id="KW-0732">Signal</keyword>
<evidence type="ECO:0000313" key="4">
    <source>
        <dbReference type="Proteomes" id="UP001153404"/>
    </source>
</evidence>
<name>A0A9X4KT10_9BACL</name>
<sequence length="178" mass="18513">MGMKRMQRWLSLVMVPAIALSAAACSNNDNEAKESSTAAPTATGGSATATATAGITFPLAEPVTFTIAGVNGTESENPEQTDFLKKMAEKTNVHIKYISLGSDASGATEKLNVLLGTADAPDAIMGASAMNETFFGLVREGRVFGSDESVPEGSEGDAGIQQQNPWRKSGYADGNYIA</sequence>
<protein>
    <recommendedName>
        <fullName evidence="5">Extracellular solute-binding protein</fullName>
    </recommendedName>
</protein>
<feature type="signal peptide" evidence="2">
    <location>
        <begin position="1"/>
        <end position="24"/>
    </location>
</feature>
<evidence type="ECO:0008006" key="5">
    <source>
        <dbReference type="Google" id="ProtNLM"/>
    </source>
</evidence>
<dbReference type="PROSITE" id="PS51257">
    <property type="entry name" value="PROKAR_LIPOPROTEIN"/>
    <property type="match status" value="1"/>
</dbReference>
<dbReference type="EMBL" id="JAPDIA010000001">
    <property type="protein sequence ID" value="MDG0808209.1"/>
    <property type="molecule type" value="Genomic_DNA"/>
</dbReference>
<keyword evidence="4" id="KW-1185">Reference proteome</keyword>
<feature type="chain" id="PRO_5040736080" description="Extracellular solute-binding protein" evidence="2">
    <location>
        <begin position="25"/>
        <end position="178"/>
    </location>
</feature>
<proteinExistence type="predicted"/>
<gene>
    <name evidence="3" type="ORF">OMP40_01365</name>
</gene>
<comment type="caution">
    <text evidence="3">The sequence shown here is derived from an EMBL/GenBank/DDBJ whole genome shotgun (WGS) entry which is preliminary data.</text>
</comment>
<reference evidence="3" key="1">
    <citation type="submission" date="2022-10" db="EMBL/GenBank/DDBJ databases">
        <title>Comparative genomic analysis of Cohnella hashimotonis sp. nov., isolated from the International Space Station.</title>
        <authorList>
            <person name="Simpson A."/>
            <person name="Venkateswaran K."/>
        </authorList>
    </citation>
    <scope>NUCLEOTIDE SEQUENCE</scope>
    <source>
        <strain evidence="3">DSM 28161</strain>
    </source>
</reference>